<dbReference type="Proteomes" id="UP001464891">
    <property type="component" value="Unassembled WGS sequence"/>
</dbReference>
<accession>A0ABV0JFV0</accession>
<reference evidence="1 2" key="1">
    <citation type="submission" date="2022-04" db="EMBL/GenBank/DDBJ databases">
        <title>Positive selection, recombination, and allopatry shape intraspecific diversity of widespread and dominant cyanobacteria.</title>
        <authorList>
            <person name="Wei J."/>
            <person name="Shu W."/>
            <person name="Hu C."/>
        </authorList>
    </citation>
    <scope>NUCLEOTIDE SEQUENCE [LARGE SCALE GENOMIC DNA]</scope>
    <source>
        <strain evidence="1 2">GB2-A4</strain>
    </source>
</reference>
<keyword evidence="2" id="KW-1185">Reference proteome</keyword>
<proteinExistence type="predicted"/>
<evidence type="ECO:0000313" key="2">
    <source>
        <dbReference type="Proteomes" id="UP001464891"/>
    </source>
</evidence>
<dbReference type="RefSeq" id="WP_190443423.1">
    <property type="nucleotide sequence ID" value="NZ_JAMPKM010000037.1"/>
</dbReference>
<organism evidence="1 2">
    <name type="scientific">Trichocoleus desertorum GB2-A4</name>
    <dbReference type="NCBI Taxonomy" id="2933944"/>
    <lineage>
        <taxon>Bacteria</taxon>
        <taxon>Bacillati</taxon>
        <taxon>Cyanobacteriota</taxon>
        <taxon>Cyanophyceae</taxon>
        <taxon>Leptolyngbyales</taxon>
        <taxon>Trichocoleusaceae</taxon>
        <taxon>Trichocoleus</taxon>
    </lineage>
</organism>
<name>A0ABV0JFV0_9CYAN</name>
<sequence length="178" mass="20636">MTQLPHAELISTASMNAYHWQHKLDRPQSHRCSEKPSRNRGVFLSQRGWQKLVQAGVLHTEYGERHTYEELSARSLLDKRTVSRLLSCEVKVDKGTLKIFFRAFNLSLETGDYASSRGNEVNDVKLDASAHATLMLQKIEFEQIVEDLLQLKQQLREYDRLFQRLGLNESHISQQLRA</sequence>
<dbReference type="EMBL" id="JAMPKM010000037">
    <property type="protein sequence ID" value="MEP0820631.1"/>
    <property type="molecule type" value="Genomic_DNA"/>
</dbReference>
<comment type="caution">
    <text evidence="1">The sequence shown here is derived from an EMBL/GenBank/DDBJ whole genome shotgun (WGS) entry which is preliminary data.</text>
</comment>
<protein>
    <submittedName>
        <fullName evidence="1">Uncharacterized protein</fullName>
    </submittedName>
</protein>
<evidence type="ECO:0000313" key="1">
    <source>
        <dbReference type="EMBL" id="MEP0820631.1"/>
    </source>
</evidence>
<gene>
    <name evidence="1" type="ORF">NC998_26425</name>
</gene>